<dbReference type="InterPro" id="IPR003439">
    <property type="entry name" value="ABC_transporter-like_ATP-bd"/>
</dbReference>
<dbReference type="PROSITE" id="PS00211">
    <property type="entry name" value="ABC_TRANSPORTER_1"/>
    <property type="match status" value="1"/>
</dbReference>
<evidence type="ECO:0000256" key="4">
    <source>
        <dbReference type="ARBA" id="ARBA00022519"/>
    </source>
</evidence>
<evidence type="ECO:0000256" key="3">
    <source>
        <dbReference type="ARBA" id="ARBA00022475"/>
    </source>
</evidence>
<feature type="domain" description="ABC transporter" evidence="12">
    <location>
        <begin position="388"/>
        <end position="623"/>
    </location>
</feature>
<evidence type="ECO:0000256" key="9">
    <source>
        <dbReference type="ARBA" id="ARBA00023136"/>
    </source>
</evidence>
<keyword evidence="9 11" id="KW-0472">Membrane</keyword>
<name>A0AAU7DZI0_9MICO</name>
<feature type="transmembrane region" description="Helical" evidence="11">
    <location>
        <begin position="271"/>
        <end position="291"/>
    </location>
</feature>
<dbReference type="SUPFAM" id="SSF52540">
    <property type="entry name" value="P-loop containing nucleoside triphosphate hydrolases"/>
    <property type="match status" value="1"/>
</dbReference>
<feature type="transmembrane region" description="Helical" evidence="11">
    <location>
        <begin position="297"/>
        <end position="314"/>
    </location>
</feature>
<evidence type="ECO:0000256" key="1">
    <source>
        <dbReference type="ARBA" id="ARBA00004429"/>
    </source>
</evidence>
<keyword evidence="6" id="KW-0547">Nucleotide-binding</keyword>
<dbReference type="Pfam" id="PF00005">
    <property type="entry name" value="ABC_tran"/>
    <property type="match status" value="1"/>
</dbReference>
<evidence type="ECO:0000256" key="10">
    <source>
        <dbReference type="ARBA" id="ARBA00023455"/>
    </source>
</evidence>
<dbReference type="FunFam" id="3.40.50.300:FF:000221">
    <property type="entry name" value="Multidrug ABC transporter ATP-binding protein"/>
    <property type="match status" value="1"/>
</dbReference>
<evidence type="ECO:0000259" key="12">
    <source>
        <dbReference type="PROSITE" id="PS50893"/>
    </source>
</evidence>
<dbReference type="InterPro" id="IPR036640">
    <property type="entry name" value="ABC1_TM_sf"/>
</dbReference>
<dbReference type="InterPro" id="IPR027417">
    <property type="entry name" value="P-loop_NTPase"/>
</dbReference>
<dbReference type="PANTHER" id="PTHR43394:SF1">
    <property type="entry name" value="ATP-BINDING CASSETTE SUB-FAMILY B MEMBER 10, MITOCHONDRIAL"/>
    <property type="match status" value="1"/>
</dbReference>
<comment type="similarity">
    <text evidence="10">Belongs to the ABC transporter superfamily. Siderophore-Fe(3+) uptake transporter (SIUT) (TC 3.A.1.21) family.</text>
</comment>
<feature type="transmembrane region" description="Helical" evidence="11">
    <location>
        <begin position="163"/>
        <end position="181"/>
    </location>
</feature>
<accession>A0AAU7DZI0</accession>
<keyword evidence="8 11" id="KW-1133">Transmembrane helix</keyword>
<keyword evidence="3" id="KW-1003">Cell membrane</keyword>
<dbReference type="GO" id="GO:0016887">
    <property type="term" value="F:ATP hydrolysis activity"/>
    <property type="evidence" value="ECO:0007669"/>
    <property type="project" value="InterPro"/>
</dbReference>
<evidence type="ECO:0000256" key="7">
    <source>
        <dbReference type="ARBA" id="ARBA00022840"/>
    </source>
</evidence>
<dbReference type="Gene3D" id="1.20.1560.10">
    <property type="entry name" value="ABC transporter type 1, transmembrane domain"/>
    <property type="match status" value="1"/>
</dbReference>
<dbReference type="InterPro" id="IPR003593">
    <property type="entry name" value="AAA+_ATPase"/>
</dbReference>
<dbReference type="GO" id="GO:0015421">
    <property type="term" value="F:ABC-type oligopeptide transporter activity"/>
    <property type="evidence" value="ECO:0007669"/>
    <property type="project" value="TreeGrafter"/>
</dbReference>
<proteinExistence type="inferred from homology"/>
<dbReference type="SUPFAM" id="SSF90123">
    <property type="entry name" value="ABC transporter transmembrane region"/>
    <property type="match status" value="1"/>
</dbReference>
<organism evidence="14">
    <name type="scientific">Jonesiaceae bacterium BS-20</name>
    <dbReference type="NCBI Taxonomy" id="3120821"/>
    <lineage>
        <taxon>Bacteria</taxon>
        <taxon>Bacillati</taxon>
        <taxon>Actinomycetota</taxon>
        <taxon>Actinomycetes</taxon>
        <taxon>Micrococcales</taxon>
        <taxon>Jonesiaceae</taxon>
    </lineage>
</organism>
<evidence type="ECO:0000313" key="14">
    <source>
        <dbReference type="EMBL" id="XBH22779.1"/>
    </source>
</evidence>
<feature type="transmembrane region" description="Helical" evidence="11">
    <location>
        <begin position="83"/>
        <end position="104"/>
    </location>
</feature>
<dbReference type="GO" id="GO:0005524">
    <property type="term" value="F:ATP binding"/>
    <property type="evidence" value="ECO:0007669"/>
    <property type="project" value="UniProtKB-KW"/>
</dbReference>
<dbReference type="InterPro" id="IPR011527">
    <property type="entry name" value="ABC1_TM_dom"/>
</dbReference>
<dbReference type="PROSITE" id="PS50929">
    <property type="entry name" value="ABC_TM1F"/>
    <property type="match status" value="1"/>
</dbReference>
<dbReference type="AlphaFoldDB" id="A0AAU7DZI0"/>
<keyword evidence="4" id="KW-0997">Cell inner membrane</keyword>
<dbReference type="CDD" id="cd18550">
    <property type="entry name" value="ABC_6TM_exporter_like"/>
    <property type="match status" value="1"/>
</dbReference>
<dbReference type="PROSITE" id="PS50893">
    <property type="entry name" value="ABC_TRANSPORTER_2"/>
    <property type="match status" value="1"/>
</dbReference>
<protein>
    <submittedName>
        <fullName evidence="14">ABC transporter ATP-binding protein</fullName>
    </submittedName>
</protein>
<dbReference type="EMBL" id="CP146203">
    <property type="protein sequence ID" value="XBH22779.1"/>
    <property type="molecule type" value="Genomic_DNA"/>
</dbReference>
<keyword evidence="2" id="KW-0813">Transport</keyword>
<keyword evidence="7 14" id="KW-0067">ATP-binding</keyword>
<evidence type="ECO:0000256" key="8">
    <source>
        <dbReference type="ARBA" id="ARBA00022989"/>
    </source>
</evidence>
<dbReference type="InterPro" id="IPR039421">
    <property type="entry name" value="Type_1_exporter"/>
</dbReference>
<sequence>MSMHRGPGGPGGNMRTFQQDKTVKEHQLASGTMKRILGFAKPYRKQLIIFLIFIALGAAVSAINPLIYRAIIDKGIGEKDSALVIRLAILVATLAIISALLSVAERVFSARIGEGLIFDLRTEVFDHVQKMPIAFFARTKTGALVQRLNGDVLGAQQAFTSTLAGVVSNLLTVLFVLIAMFSMSWQLTLLSLVLLPAFIFPARWMGPRLAKLTKESYTLSGDAAQIMQERFNVSGAHLSKTYGRPEDESQTFADQADRVAKIGVKTAMYQTIFRLSLTTMAALAVAAVYGFGGLQAISGQISVGVVVALTAYLSQLYSPLIALSNVQVTVMTALVSFERVLEVLDLEPTIKDTADPTDLSEQVQAKGASLTFDHVTFRYPTAAEVSLASLESVALLQNDSAVDTLKDLTFDVPAGSMVALVGPSGAGKTTISHLITRMYDPTIGSVKIAGVDLTQASAQSIRDTVGVVTQDSHMFHDSIGANLRYARPEATDLEVEQALRRAHIWELISSLPSGLDTVIGDRGYRLSGGERQRLAIARLLLKSPQIVVLDEATAHLDSESEAAVGLALNEALKDRTAVVIAHRLSTIRDADIIIVVEDGQVREQGSHSELLAAGGLYTDLYRTQFADQEDSNSAVL</sequence>
<feature type="transmembrane region" description="Helical" evidence="11">
    <location>
        <begin position="47"/>
        <end position="71"/>
    </location>
</feature>
<dbReference type="GO" id="GO:0005886">
    <property type="term" value="C:plasma membrane"/>
    <property type="evidence" value="ECO:0007669"/>
    <property type="project" value="UniProtKB-SubCell"/>
</dbReference>
<evidence type="ECO:0000256" key="2">
    <source>
        <dbReference type="ARBA" id="ARBA00022448"/>
    </source>
</evidence>
<dbReference type="SMART" id="SM00382">
    <property type="entry name" value="AAA"/>
    <property type="match status" value="1"/>
</dbReference>
<feature type="domain" description="ABC transmembrane type-1" evidence="13">
    <location>
        <begin position="48"/>
        <end position="332"/>
    </location>
</feature>
<dbReference type="InterPro" id="IPR017871">
    <property type="entry name" value="ABC_transporter-like_CS"/>
</dbReference>
<gene>
    <name evidence="14" type="ORF">V5R04_06055</name>
</gene>
<keyword evidence="5 11" id="KW-0812">Transmembrane</keyword>
<evidence type="ECO:0000259" key="13">
    <source>
        <dbReference type="PROSITE" id="PS50929"/>
    </source>
</evidence>
<evidence type="ECO:0000256" key="5">
    <source>
        <dbReference type="ARBA" id="ARBA00022692"/>
    </source>
</evidence>
<dbReference type="PANTHER" id="PTHR43394">
    <property type="entry name" value="ATP-DEPENDENT PERMEASE MDL1, MITOCHONDRIAL"/>
    <property type="match status" value="1"/>
</dbReference>
<evidence type="ECO:0000256" key="11">
    <source>
        <dbReference type="SAM" id="Phobius"/>
    </source>
</evidence>
<dbReference type="Pfam" id="PF00664">
    <property type="entry name" value="ABC_membrane"/>
    <property type="match status" value="1"/>
</dbReference>
<comment type="subcellular location">
    <subcellularLocation>
        <location evidence="1">Cell inner membrane</location>
        <topology evidence="1">Multi-pass membrane protein</topology>
    </subcellularLocation>
</comment>
<dbReference type="Gene3D" id="3.40.50.300">
    <property type="entry name" value="P-loop containing nucleotide triphosphate hydrolases"/>
    <property type="match status" value="1"/>
</dbReference>
<evidence type="ECO:0000256" key="6">
    <source>
        <dbReference type="ARBA" id="ARBA00022741"/>
    </source>
</evidence>
<reference evidence="14" key="1">
    <citation type="submission" date="2024-02" db="EMBL/GenBank/DDBJ databases">
        <title>Tomenella chthoni gen. nov. sp. nov., a member of the family Jonesiaceae isolated from bat guano.</title>
        <authorList>
            <person name="Miller S.L."/>
            <person name="King J."/>
            <person name="Sankaranarayanan K."/>
            <person name="Lawson P.A."/>
        </authorList>
    </citation>
    <scope>NUCLEOTIDE SEQUENCE</scope>
    <source>
        <strain evidence="14">BS-20</strain>
    </source>
</reference>
<feature type="transmembrane region" description="Helical" evidence="11">
    <location>
        <begin position="187"/>
        <end position="206"/>
    </location>
</feature>